<keyword evidence="7" id="KW-0521">NADP</keyword>
<evidence type="ECO:0000259" key="13">
    <source>
        <dbReference type="SMART" id="SM00822"/>
    </source>
</evidence>
<dbReference type="PROSITE" id="PS00061">
    <property type="entry name" value="ADH_SHORT"/>
    <property type="match status" value="1"/>
</dbReference>
<dbReference type="AlphaFoldDB" id="A0A0P6XUJ2"/>
<dbReference type="SUPFAM" id="SSF51735">
    <property type="entry name" value="NAD(P)-binding Rossmann-fold domains"/>
    <property type="match status" value="1"/>
</dbReference>
<dbReference type="GO" id="GO:0006666">
    <property type="term" value="P:3-keto-sphinganine metabolic process"/>
    <property type="evidence" value="ECO:0007669"/>
    <property type="project" value="InterPro"/>
</dbReference>
<dbReference type="EC" id="1.1.1.102" evidence="11"/>
<keyword evidence="15" id="KW-1185">Reference proteome</keyword>
<evidence type="ECO:0000256" key="11">
    <source>
        <dbReference type="ARBA" id="ARBA00026112"/>
    </source>
</evidence>
<dbReference type="GO" id="GO:0016020">
    <property type="term" value="C:membrane"/>
    <property type="evidence" value="ECO:0007669"/>
    <property type="project" value="GOC"/>
</dbReference>
<proteinExistence type="inferred from homology"/>
<feature type="domain" description="Ketoreductase" evidence="13">
    <location>
        <begin position="7"/>
        <end position="191"/>
    </location>
</feature>
<gene>
    <name evidence="14" type="ORF">ADN00_15035</name>
</gene>
<comment type="subcellular location">
    <subcellularLocation>
        <location evidence="1">Endoplasmic reticulum</location>
    </subcellularLocation>
</comment>
<evidence type="ECO:0000256" key="6">
    <source>
        <dbReference type="ARBA" id="ARBA00022824"/>
    </source>
</evidence>
<keyword evidence="8" id="KW-0746">Sphingolipid metabolism</keyword>
<dbReference type="SMART" id="SM00822">
    <property type="entry name" value="PKS_KR"/>
    <property type="match status" value="1"/>
</dbReference>
<evidence type="ECO:0000256" key="4">
    <source>
        <dbReference type="ARBA" id="ARBA00006484"/>
    </source>
</evidence>
<comment type="pathway">
    <text evidence="2">Lipid metabolism; sphingolipid metabolism.</text>
</comment>
<dbReference type="Proteomes" id="UP000050417">
    <property type="component" value="Unassembled WGS sequence"/>
</dbReference>
<dbReference type="PANTHER" id="PTHR43550">
    <property type="entry name" value="3-KETODIHYDROSPHINGOSINE REDUCTASE"/>
    <property type="match status" value="1"/>
</dbReference>
<evidence type="ECO:0000256" key="7">
    <source>
        <dbReference type="ARBA" id="ARBA00022857"/>
    </source>
</evidence>
<dbReference type="InterPro" id="IPR036291">
    <property type="entry name" value="NAD(P)-bd_dom_sf"/>
</dbReference>
<comment type="similarity">
    <text evidence="4 12">Belongs to the short-chain dehydrogenases/reductases (SDR) family.</text>
</comment>
<evidence type="ECO:0000256" key="1">
    <source>
        <dbReference type="ARBA" id="ARBA00004240"/>
    </source>
</evidence>
<organism evidence="14 15">
    <name type="scientific">Ornatilinea apprima</name>
    <dbReference type="NCBI Taxonomy" id="1134406"/>
    <lineage>
        <taxon>Bacteria</taxon>
        <taxon>Bacillati</taxon>
        <taxon>Chloroflexota</taxon>
        <taxon>Anaerolineae</taxon>
        <taxon>Anaerolineales</taxon>
        <taxon>Anaerolineaceae</taxon>
        <taxon>Ornatilinea</taxon>
    </lineage>
</organism>
<evidence type="ECO:0000256" key="8">
    <source>
        <dbReference type="ARBA" id="ARBA00022919"/>
    </source>
</evidence>
<dbReference type="InterPro" id="IPR045022">
    <property type="entry name" value="KDSR-like"/>
</dbReference>
<keyword evidence="5" id="KW-0547">Nucleotide-binding</keyword>
<sequence length="272" mass="30112">MKSFAHQFVMISGGSSGIGLALAEEFARLGANLCILARREEMLAQAATRIQQQFASEQQWVRTISVDIVDRAALQEKLNACMQSMGVPDLVINSAGVAHPGHFENLSYEIFDWMMNVNYMGTVNVCKTVIPGMIQRRSGKIVNISSVAGFLGVYGYTAYSGSKFAVRGFSDALRSEMKLHNIQVQTVFPPDTQTPQLEYENQYKPKITEALSSSAGIMSAEKVAKNIIRGIQKHKPLIIPGFESQLMFFLSNLLGAWMYPIMDLMVKNASKK</sequence>
<dbReference type="GO" id="GO:0030148">
    <property type="term" value="P:sphingolipid biosynthetic process"/>
    <property type="evidence" value="ECO:0007669"/>
    <property type="project" value="InterPro"/>
</dbReference>
<dbReference type="RefSeq" id="WP_075063853.1">
    <property type="nucleotide sequence ID" value="NZ_LGCL01000036.1"/>
</dbReference>
<dbReference type="PIRSF" id="PIRSF000126">
    <property type="entry name" value="11-beta-HSD1"/>
    <property type="match status" value="1"/>
</dbReference>
<dbReference type="InterPro" id="IPR020904">
    <property type="entry name" value="Sc_DH/Rdtase_CS"/>
</dbReference>
<dbReference type="PANTHER" id="PTHR43550:SF3">
    <property type="entry name" value="3-KETODIHYDROSPHINGOSINE REDUCTASE"/>
    <property type="match status" value="1"/>
</dbReference>
<name>A0A0P6XUJ2_9CHLR</name>
<dbReference type="Gene3D" id="3.40.50.720">
    <property type="entry name" value="NAD(P)-binding Rossmann-like Domain"/>
    <property type="match status" value="1"/>
</dbReference>
<evidence type="ECO:0000313" key="15">
    <source>
        <dbReference type="Proteomes" id="UP000050417"/>
    </source>
</evidence>
<dbReference type="InterPro" id="IPR057326">
    <property type="entry name" value="KR_dom"/>
</dbReference>
<evidence type="ECO:0000256" key="10">
    <source>
        <dbReference type="ARBA" id="ARBA00023098"/>
    </source>
</evidence>
<protein>
    <recommendedName>
        <fullName evidence="11">3-dehydrosphinganine reductase</fullName>
        <ecNumber evidence="11">1.1.1.102</ecNumber>
    </recommendedName>
</protein>
<evidence type="ECO:0000256" key="3">
    <source>
        <dbReference type="ARBA" id="ARBA00004991"/>
    </source>
</evidence>
<dbReference type="InterPro" id="IPR002347">
    <property type="entry name" value="SDR_fam"/>
</dbReference>
<dbReference type="GO" id="GO:0047560">
    <property type="term" value="F:3-dehydrosphinganine reductase activity"/>
    <property type="evidence" value="ECO:0007669"/>
    <property type="project" value="UniProtKB-EC"/>
</dbReference>
<keyword evidence="10" id="KW-0443">Lipid metabolism</keyword>
<dbReference type="PRINTS" id="PR00080">
    <property type="entry name" value="SDRFAMILY"/>
</dbReference>
<dbReference type="GO" id="GO:0000166">
    <property type="term" value="F:nucleotide binding"/>
    <property type="evidence" value="ECO:0007669"/>
    <property type="project" value="UniProtKB-KW"/>
</dbReference>
<accession>A0A0P6XUJ2</accession>
<evidence type="ECO:0000256" key="2">
    <source>
        <dbReference type="ARBA" id="ARBA00004760"/>
    </source>
</evidence>
<comment type="caution">
    <text evidence="14">The sequence shown here is derived from an EMBL/GenBank/DDBJ whole genome shotgun (WGS) entry which is preliminary data.</text>
</comment>
<dbReference type="FunFam" id="3.40.50.720:FF:000468">
    <property type="entry name" value="Short-chain dehydrogenase, putative"/>
    <property type="match status" value="1"/>
</dbReference>
<dbReference type="STRING" id="1134406.ADN00_15035"/>
<reference evidence="14 15" key="1">
    <citation type="submission" date="2015-07" db="EMBL/GenBank/DDBJ databases">
        <title>Genome sequence of Ornatilinea apprima DSM 23815.</title>
        <authorList>
            <person name="Hemp J."/>
            <person name="Ward L.M."/>
            <person name="Pace L.A."/>
            <person name="Fischer W.W."/>
        </authorList>
    </citation>
    <scope>NUCLEOTIDE SEQUENCE [LARGE SCALE GENOMIC DNA]</scope>
    <source>
        <strain evidence="14 15">P3M-1</strain>
    </source>
</reference>
<dbReference type="PRINTS" id="PR00081">
    <property type="entry name" value="GDHRDH"/>
</dbReference>
<dbReference type="OrthoDB" id="9775296at2"/>
<comment type="pathway">
    <text evidence="3">Sphingolipid metabolism.</text>
</comment>
<evidence type="ECO:0000256" key="5">
    <source>
        <dbReference type="ARBA" id="ARBA00022741"/>
    </source>
</evidence>
<dbReference type="EMBL" id="LGCL01000036">
    <property type="protein sequence ID" value="KPL73100.1"/>
    <property type="molecule type" value="Genomic_DNA"/>
</dbReference>
<keyword evidence="9" id="KW-0560">Oxidoreductase</keyword>
<evidence type="ECO:0000256" key="9">
    <source>
        <dbReference type="ARBA" id="ARBA00023002"/>
    </source>
</evidence>
<keyword evidence="6" id="KW-0256">Endoplasmic reticulum</keyword>
<dbReference type="CDD" id="cd08939">
    <property type="entry name" value="KDSR-like_SDR_c"/>
    <property type="match status" value="1"/>
</dbReference>
<dbReference type="Pfam" id="PF00106">
    <property type="entry name" value="adh_short"/>
    <property type="match status" value="1"/>
</dbReference>
<evidence type="ECO:0000256" key="12">
    <source>
        <dbReference type="RuleBase" id="RU000363"/>
    </source>
</evidence>
<evidence type="ECO:0000313" key="14">
    <source>
        <dbReference type="EMBL" id="KPL73100.1"/>
    </source>
</evidence>